<dbReference type="EMBL" id="FNET01000016">
    <property type="protein sequence ID" value="SDM07251.1"/>
    <property type="molecule type" value="Genomic_DNA"/>
</dbReference>
<dbReference type="Proteomes" id="UP000199682">
    <property type="component" value="Unassembled WGS sequence"/>
</dbReference>
<sequence length="44" mass="4878">MGHAADAKKPPLTPRAEMFPTWKMTRSEQCGDLVSSTFQARKGL</sequence>
<feature type="region of interest" description="Disordered" evidence="1">
    <location>
        <begin position="1"/>
        <end position="20"/>
    </location>
</feature>
<accession>A0A1G9Q955</accession>
<gene>
    <name evidence="2" type="ORF">SAMN04488074_11661</name>
</gene>
<evidence type="ECO:0000256" key="1">
    <source>
        <dbReference type="SAM" id="MobiDB-lite"/>
    </source>
</evidence>
<name>A0A1G9Q955_9PSEU</name>
<evidence type="ECO:0000313" key="3">
    <source>
        <dbReference type="Proteomes" id="UP000199682"/>
    </source>
</evidence>
<proteinExistence type="predicted"/>
<reference evidence="3" key="1">
    <citation type="submission" date="2016-10" db="EMBL/GenBank/DDBJ databases">
        <authorList>
            <person name="Varghese N."/>
            <person name="Submissions S."/>
        </authorList>
    </citation>
    <scope>NUCLEOTIDE SEQUENCE [LARGE SCALE GENOMIC DNA]</scope>
    <source>
        <strain evidence="3">DSM 44796</strain>
    </source>
</reference>
<protein>
    <submittedName>
        <fullName evidence="2">Uncharacterized protein</fullName>
    </submittedName>
</protein>
<evidence type="ECO:0000313" key="2">
    <source>
        <dbReference type="EMBL" id="SDM07251.1"/>
    </source>
</evidence>
<organism evidence="2 3">
    <name type="scientific">Lentzea albidocapillata subsp. violacea</name>
    <dbReference type="NCBI Taxonomy" id="128104"/>
    <lineage>
        <taxon>Bacteria</taxon>
        <taxon>Bacillati</taxon>
        <taxon>Actinomycetota</taxon>
        <taxon>Actinomycetes</taxon>
        <taxon>Pseudonocardiales</taxon>
        <taxon>Pseudonocardiaceae</taxon>
        <taxon>Lentzea</taxon>
    </lineage>
</organism>
<dbReference type="AlphaFoldDB" id="A0A1G9Q955"/>